<dbReference type="AlphaFoldDB" id="A0A8U0IM74"/>
<dbReference type="SUPFAM" id="SSF51126">
    <property type="entry name" value="Pectin lyase-like"/>
    <property type="match status" value="1"/>
</dbReference>
<dbReference type="InterPro" id="IPR011050">
    <property type="entry name" value="Pectin_lyase_fold/virulence"/>
</dbReference>
<reference evidence="2" key="1">
    <citation type="submission" date="2022-04" db="EMBL/GenBank/DDBJ databases">
        <title>Diverse halophilic archaea isolated from saline environments.</title>
        <authorList>
            <person name="Cui H.-L."/>
        </authorList>
    </citation>
    <scope>NUCLEOTIDE SEQUENCE</scope>
    <source>
        <strain evidence="2">XZYJT40</strain>
    </source>
</reference>
<evidence type="ECO:0000259" key="1">
    <source>
        <dbReference type="Pfam" id="PF13229"/>
    </source>
</evidence>
<dbReference type="Pfam" id="PF13229">
    <property type="entry name" value="Beta_helix"/>
    <property type="match status" value="1"/>
</dbReference>
<sequence length="415" mass="42331">MPDRQTVALLALASLLVVAPAGTATTAATAETGADATAPTRISSCTTITESGEYVLAADVANATPTRPRTGLGGCIEIRADDVLVRGGNHTVAAGPGGRPGVVGVLVRGPESRSNVTVRNLTTTRWGAGAAVLGASGVTLRNVSAVNNLGDGFFVENAPDLRIRGGAVRGSNTGIFLRRSPNASLAGLSVADNLAGVSVRRSPDLSLRNLSVADHSQFGVALFRSANATVTDSTFRDDGFAEIALARSSDARLVGVSVANSSGWEVYAARNSSAVGERVRLGGTHLASFEAGDVALDANADVPPIPLTDRQVVGQGLFVLPTDDEGTASRGSNGSHLSLTVGYDAAAVERARTTEASLALWRFDAGEGWTRVETTVGAGRNVASATVENPSRNGTVVALVGEGLAEAGNESRADY</sequence>
<protein>
    <submittedName>
        <fullName evidence="2">Right-handed parallel beta-helix repeat-containing protein</fullName>
    </submittedName>
</protein>
<name>A0A8U0IM74_9EURY</name>
<keyword evidence="3" id="KW-1185">Reference proteome</keyword>
<dbReference type="RefSeq" id="WP_248655902.1">
    <property type="nucleotide sequence ID" value="NZ_CP096658.1"/>
</dbReference>
<dbReference type="GeneID" id="72189229"/>
<dbReference type="InterPro" id="IPR012334">
    <property type="entry name" value="Pectin_lyas_fold"/>
</dbReference>
<organism evidence="2 3">
    <name type="scientific">Halorussus gelatinilyticus</name>
    <dbReference type="NCBI Taxonomy" id="2937524"/>
    <lineage>
        <taxon>Archaea</taxon>
        <taxon>Methanobacteriati</taxon>
        <taxon>Methanobacteriota</taxon>
        <taxon>Stenosarchaea group</taxon>
        <taxon>Halobacteria</taxon>
        <taxon>Halobacteriales</taxon>
        <taxon>Haladaptataceae</taxon>
        <taxon>Halorussus</taxon>
    </lineage>
</organism>
<accession>A0A8U0IM74</accession>
<dbReference type="EMBL" id="CP096658">
    <property type="protein sequence ID" value="UPW01502.1"/>
    <property type="molecule type" value="Genomic_DNA"/>
</dbReference>
<evidence type="ECO:0000313" key="2">
    <source>
        <dbReference type="EMBL" id="UPW01502.1"/>
    </source>
</evidence>
<proteinExistence type="predicted"/>
<feature type="domain" description="Right handed beta helix" evidence="1">
    <location>
        <begin position="113"/>
        <end position="252"/>
    </location>
</feature>
<dbReference type="Proteomes" id="UP000830434">
    <property type="component" value="Chromosome"/>
</dbReference>
<evidence type="ECO:0000313" key="3">
    <source>
        <dbReference type="Proteomes" id="UP000830434"/>
    </source>
</evidence>
<dbReference type="SMART" id="SM00710">
    <property type="entry name" value="PbH1"/>
    <property type="match status" value="6"/>
</dbReference>
<dbReference type="InterPro" id="IPR039448">
    <property type="entry name" value="Beta_helix"/>
</dbReference>
<dbReference type="InterPro" id="IPR006626">
    <property type="entry name" value="PbH1"/>
</dbReference>
<gene>
    <name evidence="2" type="ORF">M0R88_05200</name>
</gene>
<dbReference type="Gene3D" id="2.160.20.10">
    <property type="entry name" value="Single-stranded right-handed beta-helix, Pectin lyase-like"/>
    <property type="match status" value="1"/>
</dbReference>
<dbReference type="KEGG" id="haxz:M0R88_05200"/>